<feature type="transmembrane region" description="Helical" evidence="7">
    <location>
        <begin position="6"/>
        <end position="26"/>
    </location>
</feature>
<comment type="cofactor">
    <cofactor evidence="7">
        <name>Mg(2+)</name>
        <dbReference type="ChEBI" id="CHEBI:18420"/>
    </cofactor>
</comment>
<gene>
    <name evidence="7" type="primary">mraY</name>
    <name evidence="9" type="ORF">JOE57_000046</name>
</gene>
<name>A0ABS2RDQ1_9ACTN</name>
<dbReference type="PANTHER" id="PTHR22926">
    <property type="entry name" value="PHOSPHO-N-ACETYLMURAMOYL-PENTAPEPTIDE-TRANSFERASE"/>
    <property type="match status" value="1"/>
</dbReference>
<comment type="pathway">
    <text evidence="7">Cell wall biogenesis; peptidoglycan biosynthesis.</text>
</comment>
<evidence type="ECO:0000256" key="3">
    <source>
        <dbReference type="ARBA" id="ARBA00022679"/>
    </source>
</evidence>
<dbReference type="Pfam" id="PF00953">
    <property type="entry name" value="Glycos_transf_4"/>
    <property type="match status" value="1"/>
</dbReference>
<evidence type="ECO:0000313" key="10">
    <source>
        <dbReference type="Proteomes" id="UP000704762"/>
    </source>
</evidence>
<keyword evidence="7" id="KW-0479">Metal-binding</keyword>
<dbReference type="PROSITE" id="PS01348">
    <property type="entry name" value="MRAY_2"/>
    <property type="match status" value="1"/>
</dbReference>
<dbReference type="InterPro" id="IPR003524">
    <property type="entry name" value="PNAcMuramoyl-5peptid_Trfase"/>
</dbReference>
<keyword evidence="10" id="KW-1185">Reference proteome</keyword>
<dbReference type="HAMAP" id="MF_00038">
    <property type="entry name" value="MraY"/>
    <property type="match status" value="1"/>
</dbReference>
<feature type="transmembrane region" description="Helical" evidence="7">
    <location>
        <begin position="54"/>
        <end position="72"/>
    </location>
</feature>
<dbReference type="EC" id="2.7.8.13" evidence="7 8"/>
<feature type="transmembrane region" description="Helical" evidence="7">
    <location>
        <begin position="159"/>
        <end position="180"/>
    </location>
</feature>
<dbReference type="EMBL" id="JAFBCF010000001">
    <property type="protein sequence ID" value="MBM7797125.1"/>
    <property type="molecule type" value="Genomic_DNA"/>
</dbReference>
<comment type="function">
    <text evidence="7">Catalyzes the initial step of the lipid cycle reactions in the biosynthesis of the cell wall peptidoglycan: transfers peptidoglycan precursor phospho-MurNAc-pentapeptide from UDP-MurNAc-pentapeptide onto the lipid carrier undecaprenyl phosphate, yielding undecaprenyl-pyrophosphoryl-MurNAc-pentapeptide, known as lipid I.</text>
</comment>
<evidence type="ECO:0000313" key="9">
    <source>
        <dbReference type="EMBL" id="MBM7797125.1"/>
    </source>
</evidence>
<comment type="subcellular location">
    <subcellularLocation>
        <location evidence="7">Cell membrane</location>
        <topology evidence="7">Multi-pass membrane protein</topology>
    </subcellularLocation>
    <subcellularLocation>
        <location evidence="1">Membrane</location>
        <topology evidence="1">Multi-pass membrane protein</topology>
    </subcellularLocation>
</comment>
<evidence type="ECO:0000256" key="8">
    <source>
        <dbReference type="NCBIfam" id="TIGR00445"/>
    </source>
</evidence>
<keyword evidence="6 7" id="KW-0472">Membrane</keyword>
<dbReference type="GO" id="GO:0016740">
    <property type="term" value="F:transferase activity"/>
    <property type="evidence" value="ECO:0007669"/>
    <property type="project" value="UniProtKB-KW"/>
</dbReference>
<sequence>MIALLIGGGFSLAFTLLSTPHFVRLFRRLGWGQMIRVDGPTTHQTKRGTPTKGGLIFVTGAVLGYFLAHLIARGTPVTASGLLVMLMMVGLGVVGFLDDFAKTRKQQSLGLGGWQKVAGQVVVATAFALLALQFREAGTGLTPASTAISVVRDVDWLDFVRLGTVVGVTLYVVWVNLLVVATSNAVNVTDGLDGLATGATILALSAFIFIAFFQFKEACHNLPAADPMLYKCYEVRDPLDLAVAATALAGSLLGFLWWNAPPAQIFMGDTGSLGLGGALAALAVLTRTELLLVLVGGLYCIITGSVIVQRAYFKLTGGRRIFLMSPIHHHFELKGWAQVTITIRFWIIAGLFMVASVSVFYLSWLGA</sequence>
<keyword evidence="5 7" id="KW-1133">Transmembrane helix</keyword>
<keyword evidence="7" id="KW-0132">Cell division</keyword>
<feature type="transmembrane region" description="Helical" evidence="7">
    <location>
        <begin position="192"/>
        <end position="213"/>
    </location>
</feature>
<comment type="caution">
    <text evidence="9">The sequence shown here is derived from an EMBL/GenBank/DDBJ whole genome shotgun (WGS) entry which is preliminary data.</text>
</comment>
<evidence type="ECO:0000256" key="1">
    <source>
        <dbReference type="ARBA" id="ARBA00004141"/>
    </source>
</evidence>
<keyword evidence="7" id="KW-0961">Cell wall biogenesis/degradation</keyword>
<dbReference type="InterPro" id="IPR018480">
    <property type="entry name" value="PNAcMuramoyl-5peptid_Trfase_CS"/>
</dbReference>
<reference evidence="9 10" key="1">
    <citation type="submission" date="2021-01" db="EMBL/GenBank/DDBJ databases">
        <title>Sequencing the genomes of 1000 actinobacteria strains.</title>
        <authorList>
            <person name="Klenk H.-P."/>
        </authorList>
    </citation>
    <scope>NUCLEOTIDE SEQUENCE [LARGE SCALE GENOMIC DNA]</scope>
    <source>
        <strain evidence="9 10">DSM 18662</strain>
    </source>
</reference>
<keyword evidence="7" id="KW-0131">Cell cycle</keyword>
<feature type="transmembrane region" description="Helical" evidence="7">
    <location>
        <begin position="78"/>
        <end position="97"/>
    </location>
</feature>
<dbReference type="NCBIfam" id="TIGR00445">
    <property type="entry name" value="mraY"/>
    <property type="match status" value="1"/>
</dbReference>
<keyword evidence="7" id="KW-0460">Magnesium</keyword>
<keyword evidence="7" id="KW-0133">Cell shape</keyword>
<accession>A0ABS2RDQ1</accession>
<feature type="transmembrane region" description="Helical" evidence="7">
    <location>
        <begin position="291"/>
        <end position="313"/>
    </location>
</feature>
<keyword evidence="3 7" id="KW-0808">Transferase</keyword>
<evidence type="ECO:0000256" key="6">
    <source>
        <dbReference type="ARBA" id="ARBA00023136"/>
    </source>
</evidence>
<evidence type="ECO:0000256" key="5">
    <source>
        <dbReference type="ARBA" id="ARBA00022989"/>
    </source>
</evidence>
<protein>
    <recommendedName>
        <fullName evidence="7 8">Phospho-N-acetylmuramoyl-pentapeptide-transferase</fullName>
        <ecNumber evidence="7 8">2.7.8.13</ecNumber>
    </recommendedName>
    <alternativeName>
        <fullName evidence="7">UDP-MurNAc-pentapeptide phosphotransferase</fullName>
    </alternativeName>
</protein>
<feature type="transmembrane region" description="Helical" evidence="7">
    <location>
        <begin position="265"/>
        <end position="285"/>
    </location>
</feature>
<proteinExistence type="inferred from homology"/>
<dbReference type="Proteomes" id="UP000704762">
    <property type="component" value="Unassembled WGS sequence"/>
</dbReference>
<evidence type="ECO:0000256" key="2">
    <source>
        <dbReference type="ARBA" id="ARBA00005583"/>
    </source>
</evidence>
<keyword evidence="7" id="KW-1003">Cell membrane</keyword>
<evidence type="ECO:0000256" key="4">
    <source>
        <dbReference type="ARBA" id="ARBA00022692"/>
    </source>
</evidence>
<keyword evidence="7" id="KW-0573">Peptidoglycan synthesis</keyword>
<dbReference type="RefSeq" id="WP_204915855.1">
    <property type="nucleotide sequence ID" value="NZ_BAAAQP010000003.1"/>
</dbReference>
<feature type="transmembrane region" description="Helical" evidence="7">
    <location>
        <begin position="241"/>
        <end position="258"/>
    </location>
</feature>
<dbReference type="CDD" id="cd06852">
    <property type="entry name" value="GT_MraY"/>
    <property type="match status" value="1"/>
</dbReference>
<dbReference type="PANTHER" id="PTHR22926:SF5">
    <property type="entry name" value="PHOSPHO-N-ACETYLMURAMOYL-PENTAPEPTIDE-TRANSFERASE HOMOLOG"/>
    <property type="match status" value="1"/>
</dbReference>
<evidence type="ECO:0000256" key="7">
    <source>
        <dbReference type="HAMAP-Rule" id="MF_00038"/>
    </source>
</evidence>
<dbReference type="InterPro" id="IPR000715">
    <property type="entry name" value="Glycosyl_transferase_4"/>
</dbReference>
<comment type="similarity">
    <text evidence="2 7">Belongs to the glycosyltransferase 4 family. MraY subfamily.</text>
</comment>
<comment type="catalytic activity">
    <reaction evidence="7">
        <text>UDP-N-acetyl-alpha-D-muramoyl-L-alanyl-gamma-D-glutamyl-meso-2,6-diaminopimeloyl-D-alanyl-D-alanine + di-trans,octa-cis-undecaprenyl phosphate = di-trans,octa-cis-undecaprenyl diphospho-N-acetyl-alpha-D-muramoyl-L-alanyl-D-glutamyl-meso-2,6-diaminopimeloyl-D-alanyl-D-alanine + UMP</text>
        <dbReference type="Rhea" id="RHEA:28386"/>
        <dbReference type="ChEBI" id="CHEBI:57865"/>
        <dbReference type="ChEBI" id="CHEBI:60392"/>
        <dbReference type="ChEBI" id="CHEBI:61386"/>
        <dbReference type="ChEBI" id="CHEBI:61387"/>
        <dbReference type="EC" id="2.7.8.13"/>
    </reaction>
</comment>
<keyword evidence="4 7" id="KW-0812">Transmembrane</keyword>
<feature type="transmembrane region" description="Helical" evidence="7">
    <location>
        <begin position="343"/>
        <end position="364"/>
    </location>
</feature>
<organism evidence="9 10">
    <name type="scientific">Microlunatus panaciterrae</name>
    <dbReference type="NCBI Taxonomy" id="400768"/>
    <lineage>
        <taxon>Bacteria</taxon>
        <taxon>Bacillati</taxon>
        <taxon>Actinomycetota</taxon>
        <taxon>Actinomycetes</taxon>
        <taxon>Propionibacteriales</taxon>
        <taxon>Propionibacteriaceae</taxon>
        <taxon>Microlunatus</taxon>
    </lineage>
</organism>